<gene>
    <name evidence="2" type="ORF">HaLaN_10967</name>
</gene>
<sequence length="68" mass="7264">MEDAWKTQISTTGFAPSERPALAILTSKLGGVYLGELRGGQTTHLVCKSIVEAVGSLKYVKALEWGAK</sequence>
<feature type="non-terminal residue" evidence="2">
    <location>
        <position position="68"/>
    </location>
</feature>
<dbReference type="InterPro" id="IPR036420">
    <property type="entry name" value="BRCT_dom_sf"/>
</dbReference>
<dbReference type="InterPro" id="IPR001357">
    <property type="entry name" value="BRCT_dom"/>
</dbReference>
<keyword evidence="3" id="KW-1185">Reference proteome</keyword>
<comment type="caution">
    <text evidence="2">The sequence shown here is derived from an EMBL/GenBank/DDBJ whole genome shotgun (WGS) entry which is preliminary data.</text>
</comment>
<protein>
    <submittedName>
        <fullName evidence="2">BRCT domain-containing protein</fullName>
    </submittedName>
</protein>
<evidence type="ECO:0000313" key="2">
    <source>
        <dbReference type="EMBL" id="GFH14843.1"/>
    </source>
</evidence>
<proteinExistence type="predicted"/>
<feature type="non-terminal residue" evidence="2">
    <location>
        <position position="1"/>
    </location>
</feature>
<name>A0A699YX65_HAELA</name>
<dbReference type="Gene3D" id="3.40.50.10190">
    <property type="entry name" value="BRCT domain"/>
    <property type="match status" value="1"/>
</dbReference>
<evidence type="ECO:0000259" key="1">
    <source>
        <dbReference type="Pfam" id="PF12738"/>
    </source>
</evidence>
<organism evidence="2 3">
    <name type="scientific">Haematococcus lacustris</name>
    <name type="common">Green alga</name>
    <name type="synonym">Haematococcus pluvialis</name>
    <dbReference type="NCBI Taxonomy" id="44745"/>
    <lineage>
        <taxon>Eukaryota</taxon>
        <taxon>Viridiplantae</taxon>
        <taxon>Chlorophyta</taxon>
        <taxon>core chlorophytes</taxon>
        <taxon>Chlorophyceae</taxon>
        <taxon>CS clade</taxon>
        <taxon>Chlamydomonadales</taxon>
        <taxon>Haematococcaceae</taxon>
        <taxon>Haematococcus</taxon>
    </lineage>
</organism>
<accession>A0A699YX65</accession>
<dbReference type="Proteomes" id="UP000485058">
    <property type="component" value="Unassembled WGS sequence"/>
</dbReference>
<dbReference type="AlphaFoldDB" id="A0A699YX65"/>
<dbReference type="EMBL" id="BLLF01000773">
    <property type="protein sequence ID" value="GFH14843.1"/>
    <property type="molecule type" value="Genomic_DNA"/>
</dbReference>
<feature type="domain" description="BRCT" evidence="1">
    <location>
        <begin position="9"/>
        <end position="66"/>
    </location>
</feature>
<dbReference type="SUPFAM" id="SSF52113">
    <property type="entry name" value="BRCT domain"/>
    <property type="match status" value="1"/>
</dbReference>
<evidence type="ECO:0000313" key="3">
    <source>
        <dbReference type="Proteomes" id="UP000485058"/>
    </source>
</evidence>
<reference evidence="2 3" key="1">
    <citation type="submission" date="2020-02" db="EMBL/GenBank/DDBJ databases">
        <title>Draft genome sequence of Haematococcus lacustris strain NIES-144.</title>
        <authorList>
            <person name="Morimoto D."/>
            <person name="Nakagawa S."/>
            <person name="Yoshida T."/>
            <person name="Sawayama S."/>
        </authorList>
    </citation>
    <scope>NUCLEOTIDE SEQUENCE [LARGE SCALE GENOMIC DNA]</scope>
    <source>
        <strain evidence="2 3">NIES-144</strain>
    </source>
</reference>
<dbReference type="Pfam" id="PF12738">
    <property type="entry name" value="PTCB-BRCT"/>
    <property type="match status" value="1"/>
</dbReference>